<dbReference type="AlphaFoldDB" id="W7TAU9"/>
<sequence length="177" mass="19213">MPHAVMNLRWTDVTLSFGPAPFRASIKGNRSERGPSLSKPNAGMEKAWSHRVLGLISKACLDASVTLHPRAARKAKGGGRTGEHKENARMRKGIYLYIGSKHGESNLGKSGDSYRLTLLPSGRTCVAFLCPRPSPFASLSLCLFLRMLHRPTRPNASDGRARPLGPPPPIDLLPSIP</sequence>
<evidence type="ECO:0000313" key="2">
    <source>
        <dbReference type="EMBL" id="EWM20618.1"/>
    </source>
</evidence>
<proteinExistence type="predicted"/>
<keyword evidence="3" id="KW-1185">Reference proteome</keyword>
<dbReference type="Proteomes" id="UP000019335">
    <property type="component" value="Unassembled WGS sequence"/>
</dbReference>
<evidence type="ECO:0000256" key="1">
    <source>
        <dbReference type="SAM" id="MobiDB-lite"/>
    </source>
</evidence>
<organism evidence="2 3">
    <name type="scientific">Nannochloropsis gaditana</name>
    <dbReference type="NCBI Taxonomy" id="72520"/>
    <lineage>
        <taxon>Eukaryota</taxon>
        <taxon>Sar</taxon>
        <taxon>Stramenopiles</taxon>
        <taxon>Ochrophyta</taxon>
        <taxon>Eustigmatophyceae</taxon>
        <taxon>Eustigmatales</taxon>
        <taxon>Monodopsidaceae</taxon>
        <taxon>Nannochloropsis</taxon>
    </lineage>
</organism>
<name>W7TAU9_9STRA</name>
<protein>
    <submittedName>
        <fullName evidence="2">Uncharacterized protein</fullName>
    </submittedName>
</protein>
<evidence type="ECO:0000313" key="3">
    <source>
        <dbReference type="Proteomes" id="UP000019335"/>
    </source>
</evidence>
<feature type="region of interest" description="Disordered" evidence="1">
    <location>
        <begin position="24"/>
        <end position="43"/>
    </location>
</feature>
<comment type="caution">
    <text evidence="2">The sequence shown here is derived from an EMBL/GenBank/DDBJ whole genome shotgun (WGS) entry which is preliminary data.</text>
</comment>
<gene>
    <name evidence="2" type="ORF">Naga_101328g1</name>
</gene>
<accession>W7TAU9</accession>
<reference evidence="2 3" key="1">
    <citation type="journal article" date="2014" name="Mol. Plant">
        <title>Chromosome Scale Genome Assembly and Transcriptome Profiling of Nannochloropsis gaditana in Nitrogen Depletion.</title>
        <authorList>
            <person name="Corteggiani Carpinelli E."/>
            <person name="Telatin A."/>
            <person name="Vitulo N."/>
            <person name="Forcato C."/>
            <person name="D'Angelo M."/>
            <person name="Schiavon R."/>
            <person name="Vezzi A."/>
            <person name="Giacometti G.M."/>
            <person name="Morosinotto T."/>
            <person name="Valle G."/>
        </authorList>
    </citation>
    <scope>NUCLEOTIDE SEQUENCE [LARGE SCALE GENOMIC DNA]</scope>
    <source>
        <strain evidence="2 3">B-31</strain>
    </source>
</reference>
<feature type="region of interest" description="Disordered" evidence="1">
    <location>
        <begin position="154"/>
        <end position="177"/>
    </location>
</feature>
<feature type="compositionally biased region" description="Pro residues" evidence="1">
    <location>
        <begin position="164"/>
        <end position="177"/>
    </location>
</feature>
<dbReference type="EMBL" id="AZIL01002925">
    <property type="protein sequence ID" value="EWM20618.1"/>
    <property type="molecule type" value="Genomic_DNA"/>
</dbReference>